<feature type="domain" description="Ubiquitin-like" evidence="3">
    <location>
        <begin position="365"/>
        <end position="432"/>
    </location>
</feature>
<feature type="compositionally biased region" description="Basic and acidic residues" evidence="2">
    <location>
        <begin position="449"/>
        <end position="491"/>
    </location>
</feature>
<reference evidence="4" key="1">
    <citation type="journal article" date="2020" name="Stud. Mycol.">
        <title>101 Dothideomycetes genomes: a test case for predicting lifestyles and emergence of pathogens.</title>
        <authorList>
            <person name="Haridas S."/>
            <person name="Albert R."/>
            <person name="Binder M."/>
            <person name="Bloem J."/>
            <person name="Labutti K."/>
            <person name="Salamov A."/>
            <person name="Andreopoulos B."/>
            <person name="Baker S."/>
            <person name="Barry K."/>
            <person name="Bills G."/>
            <person name="Bluhm B."/>
            <person name="Cannon C."/>
            <person name="Castanera R."/>
            <person name="Culley D."/>
            <person name="Daum C."/>
            <person name="Ezra D."/>
            <person name="Gonzalez J."/>
            <person name="Henrissat B."/>
            <person name="Kuo A."/>
            <person name="Liang C."/>
            <person name="Lipzen A."/>
            <person name="Lutzoni F."/>
            <person name="Magnuson J."/>
            <person name="Mondo S."/>
            <person name="Nolan M."/>
            <person name="Ohm R."/>
            <person name="Pangilinan J."/>
            <person name="Park H.-J."/>
            <person name="Ramirez L."/>
            <person name="Alfaro M."/>
            <person name="Sun H."/>
            <person name="Tritt A."/>
            <person name="Yoshinaga Y."/>
            <person name="Zwiers L.-H."/>
            <person name="Turgeon B."/>
            <person name="Goodwin S."/>
            <person name="Spatafora J."/>
            <person name="Crous P."/>
            <person name="Grigoriev I."/>
        </authorList>
    </citation>
    <scope>NUCLEOTIDE SEQUENCE</scope>
    <source>
        <strain evidence="4">ATCC 16933</strain>
    </source>
</reference>
<feature type="region of interest" description="Disordered" evidence="2">
    <location>
        <begin position="301"/>
        <end position="346"/>
    </location>
</feature>
<feature type="region of interest" description="Disordered" evidence="2">
    <location>
        <begin position="508"/>
        <end position="527"/>
    </location>
</feature>
<evidence type="ECO:0000256" key="2">
    <source>
        <dbReference type="SAM" id="MobiDB-lite"/>
    </source>
</evidence>
<dbReference type="EMBL" id="MU001699">
    <property type="protein sequence ID" value="KAF2453133.1"/>
    <property type="molecule type" value="Genomic_DNA"/>
</dbReference>
<dbReference type="Proteomes" id="UP000799766">
    <property type="component" value="Unassembled WGS sequence"/>
</dbReference>
<organism evidence="4 5">
    <name type="scientific">Lineolata rhizophorae</name>
    <dbReference type="NCBI Taxonomy" id="578093"/>
    <lineage>
        <taxon>Eukaryota</taxon>
        <taxon>Fungi</taxon>
        <taxon>Dikarya</taxon>
        <taxon>Ascomycota</taxon>
        <taxon>Pezizomycotina</taxon>
        <taxon>Dothideomycetes</taxon>
        <taxon>Dothideomycetes incertae sedis</taxon>
        <taxon>Lineolatales</taxon>
        <taxon>Lineolataceae</taxon>
        <taxon>Lineolata</taxon>
    </lineage>
</organism>
<sequence length="543" mass="62204">MGEIGIIASVIQVADVSFRLSSELYRYVDSLSSADKRIDDIINIVRFTAATVKEVSLIFNDDETFVYVSRETVAEAQKALQECKDIFEELKKQLKKSRWGKFRFPFREQTIHLLLAGMEYRTSNFKLLLQVLQFAQVRAASLIDHKTKMFYQARIEELVEAREEERRKYEKEKRKYRDLINKDYLVAPNKPGASGPSGTKGVDITSAMTASNLATTPIATSSGTGPSIGSRPLTVTESQIDHCLSLLQTVMDALEEFREIIRLPAQDSTPAPSTRMVEHYIKTRNALDAVLVPRIEHSERPGLHDEHIRGKKSERLLESGEMADKSKWDDRSASDGHLRTHSLSKPPRLGTSIPSICILTAYGPFHIPWHRFQTWKGMRREIEQEIGRYREISSFILQRHYNLVDPNGEVIDPHCWRESAHPGLTLRLELTPPSHVSQSSPDLTLGPEARTRETQEKARLQELRRREEEELAKSRPHKVWKEEEHQMSGDREETETLETPEIVRLLLNDSLQEQEPRTRARGSTSDTLDSLLQKWTTLNISET</sequence>
<dbReference type="OrthoDB" id="5431013at2759"/>
<protein>
    <recommendedName>
        <fullName evidence="3">Ubiquitin-like domain-containing protein</fullName>
    </recommendedName>
</protein>
<name>A0A6A6NP95_9PEZI</name>
<dbReference type="GO" id="GO:0006355">
    <property type="term" value="P:regulation of DNA-templated transcription"/>
    <property type="evidence" value="ECO:0007669"/>
    <property type="project" value="InterPro"/>
</dbReference>
<dbReference type="InterPro" id="IPR054464">
    <property type="entry name" value="ULD_fung"/>
</dbReference>
<keyword evidence="1" id="KW-0175">Coiled coil</keyword>
<feature type="compositionally biased region" description="Basic and acidic residues" evidence="2">
    <location>
        <begin position="301"/>
        <end position="338"/>
    </location>
</feature>
<dbReference type="AlphaFoldDB" id="A0A6A6NP95"/>
<dbReference type="PANTHER" id="PTHR36167">
    <property type="entry name" value="C2H2 FINGER DOMAIN TRANSCRIPTION FACTOR (EUROFUNG)-RELATED"/>
    <property type="match status" value="1"/>
</dbReference>
<dbReference type="PANTHER" id="PTHR36167:SF4">
    <property type="entry name" value="FUNGAL N-TERMINAL DOMAIN-CONTAINING PROTEIN"/>
    <property type="match status" value="1"/>
</dbReference>
<feature type="region of interest" description="Disordered" evidence="2">
    <location>
        <begin position="431"/>
        <end position="496"/>
    </location>
</feature>
<dbReference type="InterPro" id="IPR039327">
    <property type="entry name" value="CON7-like"/>
</dbReference>
<evidence type="ECO:0000313" key="5">
    <source>
        <dbReference type="Proteomes" id="UP000799766"/>
    </source>
</evidence>
<evidence type="ECO:0000256" key="1">
    <source>
        <dbReference type="SAM" id="Coils"/>
    </source>
</evidence>
<accession>A0A6A6NP95</accession>
<evidence type="ECO:0000313" key="4">
    <source>
        <dbReference type="EMBL" id="KAF2453133.1"/>
    </source>
</evidence>
<gene>
    <name evidence="4" type="ORF">BDY21DRAFT_141448</name>
</gene>
<feature type="coiled-coil region" evidence="1">
    <location>
        <begin position="148"/>
        <end position="182"/>
    </location>
</feature>
<keyword evidence="5" id="KW-1185">Reference proteome</keyword>
<dbReference type="Pfam" id="PF22893">
    <property type="entry name" value="ULD_2"/>
    <property type="match status" value="1"/>
</dbReference>
<evidence type="ECO:0000259" key="3">
    <source>
        <dbReference type="Pfam" id="PF22893"/>
    </source>
</evidence>
<proteinExistence type="predicted"/>